<protein>
    <submittedName>
        <fullName evidence="1">Uncharacterized protein</fullName>
    </submittedName>
</protein>
<dbReference type="EMBL" id="CAPB01000016">
    <property type="protein sequence ID" value="CCO93748.1"/>
    <property type="molecule type" value="Genomic_DNA"/>
</dbReference>
<comment type="caution">
    <text evidence="1">The sequence shown here is derived from an EMBL/GenBank/DDBJ whole genome shotgun (WGS) entry which is preliminary data.</text>
</comment>
<dbReference type="Proteomes" id="UP000013111">
    <property type="component" value="Unassembled WGS sequence"/>
</dbReference>
<dbReference type="AlphaFoldDB" id="A0A831A4S4"/>
<reference evidence="1 2" key="2">
    <citation type="submission" date="2013-04" db="EMBL/GenBank/DDBJ databases">
        <title>Comparative genomics of 12 strains of Erwinia amylovora identifies a pan-genome with a large conserved core and provides insights into host specificity.</title>
        <authorList>
            <person name="Mann R.A."/>
            <person name="Smits T.H.M."/>
            <person name="Buehlmann A."/>
            <person name="Blom J."/>
            <person name="Goesmann A."/>
            <person name="Frey J.E."/>
            <person name="Plummer K.M."/>
            <person name="Beer S.V."/>
            <person name="Luck J."/>
            <person name="Duffy B."/>
            <person name="Rodoni B."/>
        </authorList>
    </citation>
    <scope>NUCLEOTIDE SEQUENCE [LARGE SCALE GENOMIC DNA]</scope>
    <source>
        <strain evidence="2">CFBP 1232</strain>
    </source>
</reference>
<dbReference type="GeneID" id="97606025"/>
<name>A0A831A4S4_ERWAM</name>
<dbReference type="RefSeq" id="WP_004157538.1">
    <property type="nucleotide sequence ID" value="NZ_BAYW01000009.1"/>
</dbReference>
<reference evidence="1 2" key="1">
    <citation type="submission" date="2012-11" db="EMBL/GenBank/DDBJ databases">
        <authorList>
            <person name="Linke B."/>
        </authorList>
    </citation>
    <scope>NUCLEOTIDE SEQUENCE [LARGE SCALE GENOMIC DNA]</scope>
    <source>
        <strain evidence="2">CFBP 1232</strain>
    </source>
</reference>
<sequence>MPGNILPANHSYHFANPSPPDASAAHQADIWFDALEYQDIELENAPVVPLREDFRRCISQLIAITADFKQRELLSALLAKLLPGLPVGLLIAADSLYIAIVERRHTDIGVLNALGLASVCLPDKINLLPGLAAYVREIIIRNTDASLLWLLPGEEEGGLQGDLCTALALMAVAARYWIAGDSAPQRGLLRVPAFMAGFFVRISYYWAALGNIARSGFNAQQAVQQQSAFVMDSYVETKWKGCVDIGHDARLCPAACAVISHFSANSTLFPASLTTATAEKSRPLQSSWPDESLAERAIALAALNLMRENKLTALINCVNAKAETHQAWDDRRITRNYLRMQCDAVANRAANVHTPRPVGISAKPDFQLTAGEKKVNRLQGMATLAAATLLTSQLHAKGGVATTLVAMAGMASATTSAPGVTTRVNVQPSDDVIADPVHRLNSAGEFKRIADNTISHLEKTYHPVLDPLEYINSIILIAIRQYEENIGALSGLTPKSKVRVIFRLRDVVNRNISTPVFSNEIKLFTIAEIVTGLYHYETRHLSGMGYEIDLGEYGELFRLIDGNRLADKMSQALSDYKNDISRIAKLKIYYQKMVILRAVQFLQRHPELPDATKAVEAFLAGQRLADGLTFHGVNLNGVFAIPCCDGARTILFSVDKPETFILDLGTATRQRVPITPDTKAFRDFVRAKMPFYAAIKYAGDIAFHITNRRTVILNGRMQPVTVSESDFSFTQSSGINALGDRLFDHHIKRINSDINSLFFIDEAQRNEKWCQAARTFLNPASQGSGSIAKALTVPGSIGEALSLLNNRLLPSEMADSSIAEKAGERVDGIAAHFKEALCVMALISDDSGIADKGNNRLMAKGSDTRLKLYRHITRLADKELAAFLLNRLPVKASCSAYLNAEPVNKLPYQVCFGKKIIDIEGRSHELFYNSNLKRFEVDWFNEKAIYQRLPVYMEKLSYRWHPAVDGGAPLFPDPMNEFIKELAISCDHTRYKFSEVNNLNAEYYGDGKIVEVRAVGASPYSNSLFSVVELHGLLVPVKFEVIKGHGVKYDVHNAVSGISWPLIWDGKRWIFERPTSDLISAGLAEKLTADLYSDLKSSQLSTPDKMGIQYSNDGRKFLKFKNSYIEIVPGQSDLHYTINGNIKISVRNGKYRLC</sequence>
<organism evidence="1 2">
    <name type="scientific">Erwinia amylovora NBRC 12687 = CFBP 1232</name>
    <dbReference type="NCBI Taxonomy" id="1219359"/>
    <lineage>
        <taxon>Bacteria</taxon>
        <taxon>Pseudomonadati</taxon>
        <taxon>Pseudomonadota</taxon>
        <taxon>Gammaproteobacteria</taxon>
        <taxon>Enterobacterales</taxon>
        <taxon>Erwiniaceae</taxon>
        <taxon>Erwinia</taxon>
    </lineage>
</organism>
<evidence type="ECO:0000313" key="1">
    <source>
        <dbReference type="EMBL" id="CCO93748.1"/>
    </source>
</evidence>
<evidence type="ECO:0000313" key="2">
    <source>
        <dbReference type="Proteomes" id="UP000013111"/>
    </source>
</evidence>
<gene>
    <name evidence="1" type="ORF">BN437_1818</name>
</gene>
<proteinExistence type="predicted"/>
<accession>A0A831A4S4</accession>